<evidence type="ECO:0000256" key="1">
    <source>
        <dbReference type="SAM" id="MobiDB-lite"/>
    </source>
</evidence>
<feature type="region of interest" description="Disordered" evidence="1">
    <location>
        <begin position="142"/>
        <end position="236"/>
    </location>
</feature>
<protein>
    <submittedName>
        <fullName evidence="2">Uncharacterized protein</fullName>
    </submittedName>
</protein>
<name>A0A2A9NE42_9AGAR</name>
<evidence type="ECO:0000313" key="2">
    <source>
        <dbReference type="EMBL" id="PFH46521.1"/>
    </source>
</evidence>
<accession>A0A2A9NE42</accession>
<gene>
    <name evidence="2" type="ORF">AMATHDRAFT_69620</name>
</gene>
<proteinExistence type="predicted"/>
<evidence type="ECO:0000313" key="3">
    <source>
        <dbReference type="Proteomes" id="UP000242287"/>
    </source>
</evidence>
<dbReference type="Proteomes" id="UP000242287">
    <property type="component" value="Unassembled WGS sequence"/>
</dbReference>
<dbReference type="AlphaFoldDB" id="A0A2A9NE42"/>
<dbReference type="OrthoDB" id="10261384at2759"/>
<reference evidence="2 3" key="1">
    <citation type="submission" date="2014-02" db="EMBL/GenBank/DDBJ databases">
        <title>Transposable element dynamics among asymbiotic and ectomycorrhizal Amanita fungi.</title>
        <authorList>
            <consortium name="DOE Joint Genome Institute"/>
            <person name="Hess J."/>
            <person name="Skrede I."/>
            <person name="Wolfe B."/>
            <person name="LaButti K."/>
            <person name="Ohm R.A."/>
            <person name="Grigoriev I.V."/>
            <person name="Pringle A."/>
        </authorList>
    </citation>
    <scope>NUCLEOTIDE SEQUENCE [LARGE SCALE GENOMIC DNA]</scope>
    <source>
        <strain evidence="2 3">SKay4041</strain>
    </source>
</reference>
<dbReference type="STRING" id="703135.A0A2A9NE42"/>
<sequence>MWPSMESKSIKANKYEARSQNERAFLNWAQDSGDGSLIGLDGEVVDVSASAKDITRAKRLEAEFTEIARWLEEEADGEGEDTGRDPWKNVGPATAAEVCMSPTSFGEEMEGAKSGMEEKRRFGFDDDFTVFVSAPVPGDEQGWLTHENFSSDDVNKLGPSGGPRSYRSLGSNSDFGDNEEEEGKEKNKEKENDDDEEESGLPTREEIKEAAARIFGRSRGRGSVETEGEETSGYETREFDVGQVFYRLQEMKAEIGRIRDEKERRSAAAKVALGLVYGLEGS</sequence>
<keyword evidence="3" id="KW-1185">Reference proteome</keyword>
<dbReference type="EMBL" id="KZ302182">
    <property type="protein sequence ID" value="PFH46521.1"/>
    <property type="molecule type" value="Genomic_DNA"/>
</dbReference>
<organism evidence="2 3">
    <name type="scientific">Amanita thiersii Skay4041</name>
    <dbReference type="NCBI Taxonomy" id="703135"/>
    <lineage>
        <taxon>Eukaryota</taxon>
        <taxon>Fungi</taxon>
        <taxon>Dikarya</taxon>
        <taxon>Basidiomycota</taxon>
        <taxon>Agaricomycotina</taxon>
        <taxon>Agaricomycetes</taxon>
        <taxon>Agaricomycetidae</taxon>
        <taxon>Agaricales</taxon>
        <taxon>Pluteineae</taxon>
        <taxon>Amanitaceae</taxon>
        <taxon>Amanita</taxon>
    </lineage>
</organism>